<evidence type="ECO:0000256" key="2">
    <source>
        <dbReference type="ARBA" id="ARBA00010569"/>
    </source>
</evidence>
<gene>
    <name evidence="10" type="primary">Dgri\GH14413</name>
    <name evidence="10" type="ORF">Dgri_GH14413</name>
</gene>
<dbReference type="HOGENOM" id="CLU_045310_3_1_1"/>
<reference evidence="10 11" key="1">
    <citation type="journal article" date="2007" name="Nature">
        <title>Evolution of genes and genomes on the Drosophila phylogeny.</title>
        <authorList>
            <consortium name="Drosophila 12 Genomes Consortium"/>
            <person name="Clark A.G."/>
            <person name="Eisen M.B."/>
            <person name="Smith D.R."/>
            <person name="Bergman C.M."/>
            <person name="Oliver B."/>
            <person name="Markow T.A."/>
            <person name="Kaufman T.C."/>
            <person name="Kellis M."/>
            <person name="Gelbart W."/>
            <person name="Iyer V.N."/>
            <person name="Pollard D.A."/>
            <person name="Sackton T.B."/>
            <person name="Larracuente A.M."/>
            <person name="Singh N.D."/>
            <person name="Abad J.P."/>
            <person name="Abt D.N."/>
            <person name="Adryan B."/>
            <person name="Aguade M."/>
            <person name="Akashi H."/>
            <person name="Anderson W.W."/>
            <person name="Aquadro C.F."/>
            <person name="Ardell D.H."/>
            <person name="Arguello R."/>
            <person name="Artieri C.G."/>
            <person name="Barbash D.A."/>
            <person name="Barker D."/>
            <person name="Barsanti P."/>
            <person name="Batterham P."/>
            <person name="Batzoglou S."/>
            <person name="Begun D."/>
            <person name="Bhutkar A."/>
            <person name="Blanco E."/>
            <person name="Bosak S.A."/>
            <person name="Bradley R.K."/>
            <person name="Brand A.D."/>
            <person name="Brent M.R."/>
            <person name="Brooks A.N."/>
            <person name="Brown R.H."/>
            <person name="Butlin R.K."/>
            <person name="Caggese C."/>
            <person name="Calvi B.R."/>
            <person name="Bernardo de Carvalho A."/>
            <person name="Caspi A."/>
            <person name="Castrezana S."/>
            <person name="Celniker S.E."/>
            <person name="Chang J.L."/>
            <person name="Chapple C."/>
            <person name="Chatterji S."/>
            <person name="Chinwalla A."/>
            <person name="Civetta A."/>
            <person name="Clifton S.W."/>
            <person name="Comeron J.M."/>
            <person name="Costello J.C."/>
            <person name="Coyne J.A."/>
            <person name="Daub J."/>
            <person name="David R.G."/>
            <person name="Delcher A.L."/>
            <person name="Delehaunty K."/>
            <person name="Do C.B."/>
            <person name="Ebling H."/>
            <person name="Edwards K."/>
            <person name="Eickbush T."/>
            <person name="Evans J.D."/>
            <person name="Filipski A."/>
            <person name="Findeiss S."/>
            <person name="Freyhult E."/>
            <person name="Fulton L."/>
            <person name="Fulton R."/>
            <person name="Garcia A.C."/>
            <person name="Gardiner A."/>
            <person name="Garfield D.A."/>
            <person name="Garvin B.E."/>
            <person name="Gibson G."/>
            <person name="Gilbert D."/>
            <person name="Gnerre S."/>
            <person name="Godfrey J."/>
            <person name="Good R."/>
            <person name="Gotea V."/>
            <person name="Gravely B."/>
            <person name="Greenberg A.J."/>
            <person name="Griffiths-Jones S."/>
            <person name="Gross S."/>
            <person name="Guigo R."/>
            <person name="Gustafson E.A."/>
            <person name="Haerty W."/>
            <person name="Hahn M.W."/>
            <person name="Halligan D.L."/>
            <person name="Halpern A.L."/>
            <person name="Halter G.M."/>
            <person name="Han M.V."/>
            <person name="Heger A."/>
            <person name="Hillier L."/>
            <person name="Hinrichs A.S."/>
            <person name="Holmes I."/>
            <person name="Hoskins R.A."/>
            <person name="Hubisz M.J."/>
            <person name="Hultmark D."/>
            <person name="Huntley M.A."/>
            <person name="Jaffe D.B."/>
            <person name="Jagadeeshan S."/>
            <person name="Jeck W.R."/>
            <person name="Johnson J."/>
            <person name="Jones C.D."/>
            <person name="Jordan W.C."/>
            <person name="Karpen G.H."/>
            <person name="Kataoka E."/>
            <person name="Keightley P.D."/>
            <person name="Kheradpour P."/>
            <person name="Kirkness E.F."/>
            <person name="Koerich L.B."/>
            <person name="Kristiansen K."/>
            <person name="Kudrna D."/>
            <person name="Kulathinal R.J."/>
            <person name="Kumar S."/>
            <person name="Kwok R."/>
            <person name="Lander E."/>
            <person name="Langley C.H."/>
            <person name="Lapoint R."/>
            <person name="Lazzaro B.P."/>
            <person name="Lee S.J."/>
            <person name="Levesque L."/>
            <person name="Li R."/>
            <person name="Lin C.F."/>
            <person name="Lin M.F."/>
            <person name="Lindblad-Toh K."/>
            <person name="Llopart A."/>
            <person name="Long M."/>
            <person name="Low L."/>
            <person name="Lozovsky E."/>
            <person name="Lu J."/>
            <person name="Luo M."/>
            <person name="Machado C.A."/>
            <person name="Makalowski W."/>
            <person name="Marzo M."/>
            <person name="Matsuda M."/>
            <person name="Matzkin L."/>
            <person name="McAllister B."/>
            <person name="McBride C.S."/>
            <person name="McKernan B."/>
            <person name="McKernan K."/>
            <person name="Mendez-Lago M."/>
            <person name="Minx P."/>
            <person name="Mollenhauer M.U."/>
            <person name="Montooth K."/>
            <person name="Mount S.M."/>
            <person name="Mu X."/>
            <person name="Myers E."/>
            <person name="Negre B."/>
            <person name="Newfeld S."/>
            <person name="Nielsen R."/>
            <person name="Noor M.A."/>
            <person name="O'Grady P."/>
            <person name="Pachter L."/>
            <person name="Papaceit M."/>
            <person name="Parisi M.J."/>
            <person name="Parisi M."/>
            <person name="Parts L."/>
            <person name="Pedersen J.S."/>
            <person name="Pesole G."/>
            <person name="Phillippy A.M."/>
            <person name="Ponting C.P."/>
            <person name="Pop M."/>
            <person name="Porcelli D."/>
            <person name="Powell J.R."/>
            <person name="Prohaska S."/>
            <person name="Pruitt K."/>
            <person name="Puig M."/>
            <person name="Quesneville H."/>
            <person name="Ram K.R."/>
            <person name="Rand D."/>
            <person name="Rasmussen M.D."/>
            <person name="Reed L.K."/>
            <person name="Reenan R."/>
            <person name="Reily A."/>
            <person name="Remington K.A."/>
            <person name="Rieger T.T."/>
            <person name="Ritchie M.G."/>
            <person name="Robin C."/>
            <person name="Rogers Y.H."/>
            <person name="Rohde C."/>
            <person name="Rozas J."/>
            <person name="Rubenfield M.J."/>
            <person name="Ruiz A."/>
            <person name="Russo S."/>
            <person name="Salzberg S.L."/>
            <person name="Sanchez-Gracia A."/>
            <person name="Saranga D.J."/>
            <person name="Sato H."/>
            <person name="Schaeffer S.W."/>
            <person name="Schatz M.C."/>
            <person name="Schlenke T."/>
            <person name="Schwartz R."/>
            <person name="Segarra C."/>
            <person name="Singh R.S."/>
            <person name="Sirot L."/>
            <person name="Sirota M."/>
            <person name="Sisneros N.B."/>
            <person name="Smith C.D."/>
            <person name="Smith T.F."/>
            <person name="Spieth J."/>
            <person name="Stage D.E."/>
            <person name="Stark A."/>
            <person name="Stephan W."/>
            <person name="Strausberg R.L."/>
            <person name="Strempel S."/>
            <person name="Sturgill D."/>
            <person name="Sutton G."/>
            <person name="Sutton G.G."/>
            <person name="Tao W."/>
            <person name="Teichmann S."/>
            <person name="Tobari Y.N."/>
            <person name="Tomimura Y."/>
            <person name="Tsolas J.M."/>
            <person name="Valente V.L."/>
            <person name="Venter E."/>
            <person name="Venter J.C."/>
            <person name="Vicario S."/>
            <person name="Vieira F.G."/>
            <person name="Vilella A.J."/>
            <person name="Villasante A."/>
            <person name="Walenz B."/>
            <person name="Wang J."/>
            <person name="Wasserman M."/>
            <person name="Watts T."/>
            <person name="Wilson D."/>
            <person name="Wilson R.K."/>
            <person name="Wing R.A."/>
            <person name="Wolfner M.F."/>
            <person name="Wong A."/>
            <person name="Wong G.K."/>
            <person name="Wu C.I."/>
            <person name="Wu G."/>
            <person name="Yamamoto D."/>
            <person name="Yang H.P."/>
            <person name="Yang S.P."/>
            <person name="Yorke J.A."/>
            <person name="Yoshida K."/>
            <person name="Zdobnov E."/>
            <person name="Zhang P."/>
            <person name="Zhang Y."/>
            <person name="Zimin A.V."/>
            <person name="Baldwin J."/>
            <person name="Abdouelleil A."/>
            <person name="Abdulkadir J."/>
            <person name="Abebe A."/>
            <person name="Abera B."/>
            <person name="Abreu J."/>
            <person name="Acer S.C."/>
            <person name="Aftuck L."/>
            <person name="Alexander A."/>
            <person name="An P."/>
            <person name="Anderson E."/>
            <person name="Anderson S."/>
            <person name="Arachi H."/>
            <person name="Azer M."/>
            <person name="Bachantsang P."/>
            <person name="Barry A."/>
            <person name="Bayul T."/>
            <person name="Berlin A."/>
            <person name="Bessette D."/>
            <person name="Bloom T."/>
            <person name="Blye J."/>
            <person name="Boguslavskiy L."/>
            <person name="Bonnet C."/>
            <person name="Boukhgalter B."/>
            <person name="Bourzgui I."/>
            <person name="Brown A."/>
            <person name="Cahill P."/>
            <person name="Channer S."/>
            <person name="Cheshatsang Y."/>
            <person name="Chuda L."/>
            <person name="Citroen M."/>
            <person name="Collymore A."/>
            <person name="Cooke P."/>
            <person name="Costello M."/>
            <person name="D'Aco K."/>
            <person name="Daza R."/>
            <person name="De Haan G."/>
            <person name="DeGray S."/>
            <person name="DeMaso C."/>
            <person name="Dhargay N."/>
            <person name="Dooley K."/>
            <person name="Dooley E."/>
            <person name="Doricent M."/>
            <person name="Dorje P."/>
            <person name="Dorjee K."/>
            <person name="Dupes A."/>
            <person name="Elong R."/>
            <person name="Falk J."/>
            <person name="Farina A."/>
            <person name="Faro S."/>
            <person name="Ferguson D."/>
            <person name="Fisher S."/>
            <person name="Foley C.D."/>
            <person name="Franke A."/>
            <person name="Friedrich D."/>
            <person name="Gadbois L."/>
            <person name="Gearin G."/>
            <person name="Gearin C.R."/>
            <person name="Giannoukos G."/>
            <person name="Goode T."/>
            <person name="Graham J."/>
            <person name="Grandbois E."/>
            <person name="Grewal S."/>
            <person name="Gyaltsen K."/>
            <person name="Hafez N."/>
            <person name="Hagos B."/>
            <person name="Hall J."/>
            <person name="Henson C."/>
            <person name="Hollinger A."/>
            <person name="Honan T."/>
            <person name="Huard M.D."/>
            <person name="Hughes L."/>
            <person name="Hurhula B."/>
            <person name="Husby M.E."/>
            <person name="Kamat A."/>
            <person name="Kanga B."/>
            <person name="Kashin S."/>
            <person name="Khazanovich D."/>
            <person name="Kisner P."/>
            <person name="Lance K."/>
            <person name="Lara M."/>
            <person name="Lee W."/>
            <person name="Lennon N."/>
            <person name="Letendre F."/>
            <person name="LeVine R."/>
            <person name="Lipovsky A."/>
            <person name="Liu X."/>
            <person name="Liu J."/>
            <person name="Liu S."/>
            <person name="Lokyitsang T."/>
            <person name="Lokyitsang Y."/>
            <person name="Lubonja R."/>
            <person name="Lui A."/>
            <person name="MacDonald P."/>
            <person name="Magnisalis V."/>
            <person name="Maru K."/>
            <person name="Matthews C."/>
            <person name="McCusker W."/>
            <person name="McDonough S."/>
            <person name="Mehta T."/>
            <person name="Meldrim J."/>
            <person name="Meneus L."/>
            <person name="Mihai O."/>
            <person name="Mihalev A."/>
            <person name="Mihova T."/>
            <person name="Mittelman R."/>
            <person name="Mlenga V."/>
            <person name="Montmayeur A."/>
            <person name="Mulrain L."/>
            <person name="Navidi A."/>
            <person name="Naylor J."/>
            <person name="Negash T."/>
            <person name="Nguyen T."/>
            <person name="Nguyen N."/>
            <person name="Nicol R."/>
            <person name="Norbu C."/>
            <person name="Norbu N."/>
            <person name="Novod N."/>
            <person name="O'Neill B."/>
            <person name="Osman S."/>
            <person name="Markiewicz E."/>
            <person name="Oyono O.L."/>
            <person name="Patti C."/>
            <person name="Phunkhang P."/>
            <person name="Pierre F."/>
            <person name="Priest M."/>
            <person name="Raghuraman S."/>
            <person name="Rege F."/>
            <person name="Reyes R."/>
            <person name="Rise C."/>
            <person name="Rogov P."/>
            <person name="Ross K."/>
            <person name="Ryan E."/>
            <person name="Settipalli S."/>
            <person name="Shea T."/>
            <person name="Sherpa N."/>
            <person name="Shi L."/>
            <person name="Shih D."/>
            <person name="Sparrow T."/>
            <person name="Spaulding J."/>
            <person name="Stalker J."/>
            <person name="Stange-Thomann N."/>
            <person name="Stavropoulos S."/>
            <person name="Stone C."/>
            <person name="Strader C."/>
            <person name="Tesfaye S."/>
            <person name="Thomson T."/>
            <person name="Thoulutsang Y."/>
            <person name="Thoulutsang D."/>
            <person name="Topham K."/>
            <person name="Topping I."/>
            <person name="Tsamla T."/>
            <person name="Vassiliev H."/>
            <person name="Vo A."/>
            <person name="Wangchuk T."/>
            <person name="Wangdi T."/>
            <person name="Weiand M."/>
            <person name="Wilkinson J."/>
            <person name="Wilson A."/>
            <person name="Yadav S."/>
            <person name="Young G."/>
            <person name="Yu Q."/>
            <person name="Zembek L."/>
            <person name="Zhong D."/>
            <person name="Zimmer A."/>
            <person name="Zwirko Z."/>
            <person name="Jaffe D.B."/>
            <person name="Alvarez P."/>
            <person name="Brockman W."/>
            <person name="Butler J."/>
            <person name="Chin C."/>
            <person name="Gnerre S."/>
            <person name="Grabherr M."/>
            <person name="Kleber M."/>
            <person name="Mauceli E."/>
            <person name="MacCallum I."/>
        </authorList>
    </citation>
    <scope>NUCLEOTIDE SEQUENCE [LARGE SCALE GENOMIC DNA]</scope>
    <source>
        <strain evidence="11">Tucson 15287-2541.00</strain>
    </source>
</reference>
<evidence type="ECO:0000256" key="7">
    <source>
        <dbReference type="ARBA" id="ARBA00023034"/>
    </source>
</evidence>
<evidence type="ECO:0000256" key="4">
    <source>
        <dbReference type="ARBA" id="ARBA00022692"/>
    </source>
</evidence>
<dbReference type="SMR" id="B4J194"/>
<sequence length="227" mass="27364">MIETQWVSQLEKGTVYIARGNWMNFDEYQIEKPIYISLVRDPVDRIIHNFYEQRTTKKKAISRSIDANYPQQSNEWYKQSFNDCVRSGNPECQYIKYSVVDRVPDFRRQSLFFCGNHVDCLPFNTPHAVQVAKRNVEVEYAVVGTWEQANLTLTVLEKYVPRYFNHARFLYNLHKLSYSKRYRRYAVDADVLAMVRRNFTLEYDFYYFCKQHLYKQYLALQMEDNLN</sequence>
<organism evidence="11">
    <name type="scientific">Drosophila grimshawi</name>
    <name type="common">Hawaiian fruit fly</name>
    <name type="synonym">Idiomyia grimshawi</name>
    <dbReference type="NCBI Taxonomy" id="7222"/>
    <lineage>
        <taxon>Eukaryota</taxon>
        <taxon>Metazoa</taxon>
        <taxon>Ecdysozoa</taxon>
        <taxon>Arthropoda</taxon>
        <taxon>Hexapoda</taxon>
        <taxon>Insecta</taxon>
        <taxon>Pterygota</taxon>
        <taxon>Neoptera</taxon>
        <taxon>Endopterygota</taxon>
        <taxon>Diptera</taxon>
        <taxon>Brachycera</taxon>
        <taxon>Muscomorpha</taxon>
        <taxon>Ephydroidea</taxon>
        <taxon>Drosophilidae</taxon>
        <taxon>Drosophila</taxon>
        <taxon>Hawaiian Drosophila</taxon>
    </lineage>
</organism>
<evidence type="ECO:0000256" key="1">
    <source>
        <dbReference type="ARBA" id="ARBA00004323"/>
    </source>
</evidence>
<dbReference type="PANTHER" id="PTHR12129">
    <property type="entry name" value="HEPARAN SULFATE 2-O-SULFOTRANSFERASE"/>
    <property type="match status" value="1"/>
</dbReference>
<dbReference type="Gene3D" id="3.40.50.300">
    <property type="entry name" value="P-loop containing nucleotide triphosphate hydrolases"/>
    <property type="match status" value="1"/>
</dbReference>
<dbReference type="InterPro" id="IPR027417">
    <property type="entry name" value="P-loop_NTPase"/>
</dbReference>
<dbReference type="OrthoDB" id="10019582at2759"/>
<keyword evidence="9" id="KW-0325">Glycoprotein</keyword>
<dbReference type="PhylomeDB" id="B4J194"/>
<dbReference type="InterPro" id="IPR005331">
    <property type="entry name" value="Sulfotransferase"/>
</dbReference>
<evidence type="ECO:0000256" key="8">
    <source>
        <dbReference type="ARBA" id="ARBA00023136"/>
    </source>
</evidence>
<dbReference type="Proteomes" id="UP000001070">
    <property type="component" value="Unassembled WGS sequence"/>
</dbReference>
<keyword evidence="7" id="KW-0333">Golgi apparatus</keyword>
<keyword evidence="5" id="KW-0735">Signal-anchor</keyword>
<dbReference type="eggNOG" id="KOG3922">
    <property type="taxonomic scope" value="Eukaryota"/>
</dbReference>
<keyword evidence="3" id="KW-0808">Transferase</keyword>
<accession>B4J194</accession>
<proteinExistence type="inferred from homology"/>
<evidence type="ECO:0000256" key="6">
    <source>
        <dbReference type="ARBA" id="ARBA00022989"/>
    </source>
</evidence>
<name>B4J194_DROGR</name>
<protein>
    <submittedName>
        <fullName evidence="10">GH14413</fullName>
    </submittedName>
</protein>
<dbReference type="EMBL" id="CH916366">
    <property type="protein sequence ID" value="EDV97963.1"/>
    <property type="molecule type" value="Genomic_DNA"/>
</dbReference>
<dbReference type="GO" id="GO:0008146">
    <property type="term" value="F:sulfotransferase activity"/>
    <property type="evidence" value="ECO:0007669"/>
    <property type="project" value="InterPro"/>
</dbReference>
<keyword evidence="4" id="KW-0812">Transmembrane</keyword>
<dbReference type="InterPro" id="IPR007734">
    <property type="entry name" value="Heparan_SO4_2-O-STrfase"/>
</dbReference>
<dbReference type="Pfam" id="PF03567">
    <property type="entry name" value="Sulfotransfer_2"/>
    <property type="match status" value="1"/>
</dbReference>
<keyword evidence="6" id="KW-1133">Transmembrane helix</keyword>
<dbReference type="GO" id="GO:0000139">
    <property type="term" value="C:Golgi membrane"/>
    <property type="evidence" value="ECO:0007669"/>
    <property type="project" value="UniProtKB-SubCell"/>
</dbReference>
<keyword evidence="11" id="KW-1185">Reference proteome</keyword>
<dbReference type="OMA" id="PEEWYLQ"/>
<dbReference type="PANTHER" id="PTHR12129:SF20">
    <property type="entry name" value="HEPARAN SULFATE 2-O-SULFOTRANSFERASE PIPE"/>
    <property type="match status" value="1"/>
</dbReference>
<comment type="similarity">
    <text evidence="2">Belongs to the sulfotransferase 3 family.</text>
</comment>
<evidence type="ECO:0000256" key="3">
    <source>
        <dbReference type="ARBA" id="ARBA00022679"/>
    </source>
</evidence>
<comment type="subcellular location">
    <subcellularLocation>
        <location evidence="1">Golgi apparatus membrane</location>
        <topology evidence="1">Single-pass type II membrane protein</topology>
    </subcellularLocation>
</comment>
<evidence type="ECO:0000256" key="9">
    <source>
        <dbReference type="ARBA" id="ARBA00023180"/>
    </source>
</evidence>
<evidence type="ECO:0000313" key="11">
    <source>
        <dbReference type="Proteomes" id="UP000001070"/>
    </source>
</evidence>
<evidence type="ECO:0000256" key="5">
    <source>
        <dbReference type="ARBA" id="ARBA00022968"/>
    </source>
</evidence>
<evidence type="ECO:0000313" key="10">
    <source>
        <dbReference type="EMBL" id="EDV97963.1"/>
    </source>
</evidence>
<keyword evidence="8" id="KW-0472">Membrane</keyword>
<dbReference type="AlphaFoldDB" id="B4J194"/>